<sequence>MASRACVLEEAAITETHERLLNTRAPPSTGLLLGKLEVGSRDVVLALVPTPAKEEDDDDAGGGPGPGRDASSSSAAAASASALEIDEDWIVEHATQATRMLPGGIHVVGVYVFASDVAMKRASSAALRAAIEVGIAERALDVYAPPPPASSSSSSSSSSSVLTRHQASPERLVVHLSADARGKVVVKRCALADPGGDLRHVEHRLGKVAASLIRIDATYDVRCELELEREGGKTKTMRDAAGAAIEREATRVMASRVLLDGTFARPEEDVVGVVGADVRAAPVRAELLCPPRASSSSSAAAAASGGGRGGGVTLRGTITSRCYAYGRESIARACEDVKGDVVNSLRSRLGVLCDLADSADDAAAAAADEKEDSDAAAAAAHPLSEKGDPFPGGDWGPKRRASIALPRRAWARWTVGGEAEGDARHRGVQLCDYLTADEGAAEVVARAKEVLGCDVVGGVDGVEDDAEVSARDDDECEEEDDDEDEVDDAGYAPPDDGGPTFFGYLKGCHGYTVTADGKVVYDDRVACAWILFASACVALFTTIVNVFFTPDGTVKPGFEADMS</sequence>
<evidence type="ECO:0000256" key="5">
    <source>
        <dbReference type="ARBA" id="ARBA00023136"/>
    </source>
</evidence>
<dbReference type="AlphaFoldDB" id="C1N6W4"/>
<dbReference type="GeneID" id="9689244"/>
<gene>
    <name evidence="8" type="ORF">MICPUCDRAFT_65799</name>
</gene>
<evidence type="ECO:0000256" key="7">
    <source>
        <dbReference type="SAM" id="Phobius"/>
    </source>
</evidence>
<feature type="region of interest" description="Disordered" evidence="6">
    <location>
        <begin position="143"/>
        <end position="164"/>
    </location>
</feature>
<comment type="similarity">
    <text evidence="2">Belongs to the ODR-4 family.</text>
</comment>
<reference evidence="8 9" key="1">
    <citation type="journal article" date="2009" name="Science">
        <title>Green evolution and dynamic adaptations revealed by genomes of the marine picoeukaryotes Micromonas.</title>
        <authorList>
            <person name="Worden A.Z."/>
            <person name="Lee J.H."/>
            <person name="Mock T."/>
            <person name="Rouze P."/>
            <person name="Simmons M.P."/>
            <person name="Aerts A.L."/>
            <person name="Allen A.E."/>
            <person name="Cuvelier M.L."/>
            <person name="Derelle E."/>
            <person name="Everett M.V."/>
            <person name="Foulon E."/>
            <person name="Grimwood J."/>
            <person name="Gundlach H."/>
            <person name="Henrissat B."/>
            <person name="Napoli C."/>
            <person name="McDonald S.M."/>
            <person name="Parker M.S."/>
            <person name="Rombauts S."/>
            <person name="Salamov A."/>
            <person name="Von Dassow P."/>
            <person name="Badger J.H."/>
            <person name="Coutinho P.M."/>
            <person name="Demir E."/>
            <person name="Dubchak I."/>
            <person name="Gentemann C."/>
            <person name="Eikrem W."/>
            <person name="Gready J.E."/>
            <person name="John U."/>
            <person name="Lanier W."/>
            <person name="Lindquist E.A."/>
            <person name="Lucas S."/>
            <person name="Mayer K.F."/>
            <person name="Moreau H."/>
            <person name="Not F."/>
            <person name="Otillar R."/>
            <person name="Panaud O."/>
            <person name="Pangilinan J."/>
            <person name="Paulsen I."/>
            <person name="Piegu B."/>
            <person name="Poliakov A."/>
            <person name="Robbens S."/>
            <person name="Schmutz J."/>
            <person name="Toulza E."/>
            <person name="Wyss T."/>
            <person name="Zelensky A."/>
            <person name="Zhou K."/>
            <person name="Armbrust E.V."/>
            <person name="Bhattacharya D."/>
            <person name="Goodenough U.W."/>
            <person name="Van de Peer Y."/>
            <person name="Grigoriev I.V."/>
        </authorList>
    </citation>
    <scope>NUCLEOTIDE SEQUENCE [LARGE SCALE GENOMIC DNA]</scope>
    <source>
        <strain evidence="8 9">CCMP1545</strain>
    </source>
</reference>
<feature type="compositionally biased region" description="Acidic residues" evidence="6">
    <location>
        <begin position="463"/>
        <end position="488"/>
    </location>
</feature>
<evidence type="ECO:0000256" key="3">
    <source>
        <dbReference type="ARBA" id="ARBA00022692"/>
    </source>
</evidence>
<feature type="transmembrane region" description="Helical" evidence="7">
    <location>
        <begin position="528"/>
        <end position="548"/>
    </location>
</feature>
<organism evidence="9">
    <name type="scientific">Micromonas pusilla (strain CCMP1545)</name>
    <name type="common">Picoplanktonic green alga</name>
    <dbReference type="NCBI Taxonomy" id="564608"/>
    <lineage>
        <taxon>Eukaryota</taxon>
        <taxon>Viridiplantae</taxon>
        <taxon>Chlorophyta</taxon>
        <taxon>Mamiellophyceae</taxon>
        <taxon>Mamiellales</taxon>
        <taxon>Mamiellaceae</taxon>
        <taxon>Micromonas</taxon>
    </lineage>
</organism>
<dbReference type="Proteomes" id="UP000001876">
    <property type="component" value="Unassembled WGS sequence"/>
</dbReference>
<name>C1N6W4_MICPC</name>
<dbReference type="KEGG" id="mpp:MICPUCDRAFT_65799"/>
<keyword evidence="4 7" id="KW-1133">Transmembrane helix</keyword>
<dbReference type="RefSeq" id="XP_003063623.1">
    <property type="nucleotide sequence ID" value="XM_003063577.1"/>
</dbReference>
<dbReference type="EMBL" id="GG663749">
    <property type="protein sequence ID" value="EEH51996.1"/>
    <property type="molecule type" value="Genomic_DNA"/>
</dbReference>
<keyword evidence="5 7" id="KW-0472">Membrane</keyword>
<comment type="subcellular location">
    <subcellularLocation>
        <location evidence="1">Membrane</location>
    </subcellularLocation>
</comment>
<dbReference type="PANTHER" id="PTHR33966:SF1">
    <property type="entry name" value="PROTEIN ODR-4 HOMOLOG"/>
    <property type="match status" value="1"/>
</dbReference>
<evidence type="ECO:0000256" key="1">
    <source>
        <dbReference type="ARBA" id="ARBA00004370"/>
    </source>
</evidence>
<dbReference type="OrthoDB" id="21458at2759"/>
<accession>C1N6W4</accession>
<dbReference type="Pfam" id="PF14778">
    <property type="entry name" value="ODR4-like"/>
    <property type="match status" value="1"/>
</dbReference>
<feature type="compositionally biased region" description="Low complexity" evidence="6">
    <location>
        <begin position="67"/>
        <end position="77"/>
    </location>
</feature>
<keyword evidence="3 7" id="KW-0812">Transmembrane</keyword>
<feature type="region of interest" description="Disordered" evidence="6">
    <location>
        <begin position="368"/>
        <end position="395"/>
    </location>
</feature>
<feature type="region of interest" description="Disordered" evidence="6">
    <location>
        <begin position="49"/>
        <end position="77"/>
    </location>
</feature>
<evidence type="ECO:0000256" key="6">
    <source>
        <dbReference type="SAM" id="MobiDB-lite"/>
    </source>
</evidence>
<feature type="compositionally biased region" description="Low complexity" evidence="6">
    <location>
        <begin position="150"/>
        <end position="160"/>
    </location>
</feature>
<dbReference type="eggNOG" id="KOG4703">
    <property type="taxonomic scope" value="Eukaryota"/>
</dbReference>
<evidence type="ECO:0000256" key="4">
    <source>
        <dbReference type="ARBA" id="ARBA00022989"/>
    </source>
</evidence>
<dbReference type="GO" id="GO:0008104">
    <property type="term" value="P:intracellular protein localization"/>
    <property type="evidence" value="ECO:0007669"/>
    <property type="project" value="TreeGrafter"/>
</dbReference>
<dbReference type="OMA" id="REDCCER"/>
<proteinExistence type="inferred from homology"/>
<dbReference type="GO" id="GO:0016020">
    <property type="term" value="C:membrane"/>
    <property type="evidence" value="ECO:0007669"/>
    <property type="project" value="UniProtKB-SubCell"/>
</dbReference>
<dbReference type="PANTHER" id="PTHR33966">
    <property type="entry name" value="PROTEIN ODR-4 HOMOLOG"/>
    <property type="match status" value="1"/>
</dbReference>
<dbReference type="InterPro" id="IPR029454">
    <property type="entry name" value="ODR-4-like"/>
</dbReference>
<protein>
    <submittedName>
        <fullName evidence="8">Predicted protein</fullName>
    </submittedName>
</protein>
<dbReference type="GO" id="GO:0012505">
    <property type="term" value="C:endomembrane system"/>
    <property type="evidence" value="ECO:0007669"/>
    <property type="project" value="TreeGrafter"/>
</dbReference>
<evidence type="ECO:0000313" key="8">
    <source>
        <dbReference type="EMBL" id="EEH51996.1"/>
    </source>
</evidence>
<evidence type="ECO:0000256" key="2">
    <source>
        <dbReference type="ARBA" id="ARBA00010131"/>
    </source>
</evidence>
<keyword evidence="9" id="KW-1185">Reference proteome</keyword>
<evidence type="ECO:0000313" key="9">
    <source>
        <dbReference type="Proteomes" id="UP000001876"/>
    </source>
</evidence>
<feature type="region of interest" description="Disordered" evidence="6">
    <location>
        <begin position="463"/>
        <end position="493"/>
    </location>
</feature>